<dbReference type="SUPFAM" id="SSF64288">
    <property type="entry name" value="Chorismate lyase-like"/>
    <property type="match status" value="1"/>
</dbReference>
<dbReference type="Gene3D" id="3.40.1410.10">
    <property type="entry name" value="Chorismate lyase-like"/>
    <property type="match status" value="1"/>
</dbReference>
<dbReference type="Gene3D" id="1.10.10.10">
    <property type="entry name" value="Winged helix-like DNA-binding domain superfamily/Winged helix DNA-binding domain"/>
    <property type="match status" value="1"/>
</dbReference>
<dbReference type="Proteomes" id="UP000319769">
    <property type="component" value="Unassembled WGS sequence"/>
</dbReference>
<dbReference type="InterPro" id="IPR028978">
    <property type="entry name" value="Chorismate_lyase_/UTRA_dom_sf"/>
</dbReference>
<gene>
    <name evidence="5" type="ORF">FPZ12_009420</name>
</gene>
<sequence>MPAARDDRPRHQQIAAELRARIMSGDLPAGTQLPSTARLVAEYDAANATIQRALTMLKNEGFLDSHVGKGVYVRARQPFVIDAAAYIPPSPGAFQYRLLDVIDAVPPADVAHELRLDPGAPAILRRRLLLHQDQPVELSASYYPADIAAGTPLARSGKIRGGAPQVLADLGYPQRSFVDRNSTRPPTTEEIETLDLPGDTPIIRQLRIIYSDNDRPVEASVLIKGGHLYELLYRQDIN</sequence>
<protein>
    <submittedName>
        <fullName evidence="5">GntR family transcriptional regulator</fullName>
    </submittedName>
</protein>
<keyword evidence="1" id="KW-0805">Transcription regulation</keyword>
<evidence type="ECO:0000256" key="1">
    <source>
        <dbReference type="ARBA" id="ARBA00023015"/>
    </source>
</evidence>
<dbReference type="OrthoDB" id="3615556at2"/>
<dbReference type="SUPFAM" id="SSF46785">
    <property type="entry name" value="Winged helix' DNA-binding domain"/>
    <property type="match status" value="1"/>
</dbReference>
<evidence type="ECO:0000313" key="5">
    <source>
        <dbReference type="EMBL" id="KAA9163215.1"/>
    </source>
</evidence>
<dbReference type="Pfam" id="PF07702">
    <property type="entry name" value="UTRA"/>
    <property type="match status" value="1"/>
</dbReference>
<dbReference type="CDD" id="cd07377">
    <property type="entry name" value="WHTH_GntR"/>
    <property type="match status" value="1"/>
</dbReference>
<dbReference type="PANTHER" id="PTHR44846">
    <property type="entry name" value="MANNOSYL-D-GLYCERATE TRANSPORT/METABOLISM SYSTEM REPRESSOR MNGR-RELATED"/>
    <property type="match status" value="1"/>
</dbReference>
<dbReference type="AlphaFoldDB" id="A0A5N0VAZ2"/>
<dbReference type="Pfam" id="PF00392">
    <property type="entry name" value="GntR"/>
    <property type="match status" value="1"/>
</dbReference>
<dbReference type="InterPro" id="IPR011663">
    <property type="entry name" value="UTRA"/>
</dbReference>
<evidence type="ECO:0000256" key="3">
    <source>
        <dbReference type="ARBA" id="ARBA00023163"/>
    </source>
</evidence>
<dbReference type="InterPro" id="IPR050679">
    <property type="entry name" value="Bact_HTH_transcr_reg"/>
</dbReference>
<reference evidence="5" key="1">
    <citation type="submission" date="2019-09" db="EMBL/GenBank/DDBJ databases">
        <authorList>
            <person name="Teo W.F.A."/>
            <person name="Duangmal K."/>
        </authorList>
    </citation>
    <scope>NUCLEOTIDE SEQUENCE [LARGE SCALE GENOMIC DNA]</scope>
    <source>
        <strain evidence="5">K81G1</strain>
    </source>
</reference>
<evidence type="ECO:0000313" key="6">
    <source>
        <dbReference type="Proteomes" id="UP000319769"/>
    </source>
</evidence>
<name>A0A5N0VAZ2_9PSEU</name>
<keyword evidence="6" id="KW-1185">Reference proteome</keyword>
<dbReference type="SMART" id="SM00345">
    <property type="entry name" value="HTH_GNTR"/>
    <property type="match status" value="1"/>
</dbReference>
<organism evidence="5 6">
    <name type="scientific">Amycolatopsis acidicola</name>
    <dbReference type="NCBI Taxonomy" id="2596893"/>
    <lineage>
        <taxon>Bacteria</taxon>
        <taxon>Bacillati</taxon>
        <taxon>Actinomycetota</taxon>
        <taxon>Actinomycetes</taxon>
        <taxon>Pseudonocardiales</taxon>
        <taxon>Pseudonocardiaceae</taxon>
        <taxon>Amycolatopsis</taxon>
    </lineage>
</organism>
<evidence type="ECO:0000259" key="4">
    <source>
        <dbReference type="PROSITE" id="PS50949"/>
    </source>
</evidence>
<evidence type="ECO:0000256" key="2">
    <source>
        <dbReference type="ARBA" id="ARBA00023125"/>
    </source>
</evidence>
<dbReference type="GO" id="GO:0003700">
    <property type="term" value="F:DNA-binding transcription factor activity"/>
    <property type="evidence" value="ECO:0007669"/>
    <property type="project" value="InterPro"/>
</dbReference>
<keyword evidence="3" id="KW-0804">Transcription</keyword>
<keyword evidence="2" id="KW-0238">DNA-binding</keyword>
<dbReference type="RefSeq" id="WP_150980249.1">
    <property type="nucleotide sequence ID" value="NZ_VMNW02000010.1"/>
</dbReference>
<dbReference type="EMBL" id="VMNW02000010">
    <property type="protein sequence ID" value="KAA9163215.1"/>
    <property type="molecule type" value="Genomic_DNA"/>
</dbReference>
<comment type="caution">
    <text evidence="5">The sequence shown here is derived from an EMBL/GenBank/DDBJ whole genome shotgun (WGS) entry which is preliminary data.</text>
</comment>
<accession>A0A5N0VAZ2</accession>
<dbReference type="GO" id="GO:0003677">
    <property type="term" value="F:DNA binding"/>
    <property type="evidence" value="ECO:0007669"/>
    <property type="project" value="UniProtKB-KW"/>
</dbReference>
<dbReference type="PANTHER" id="PTHR44846:SF17">
    <property type="entry name" value="GNTR-FAMILY TRANSCRIPTIONAL REGULATOR"/>
    <property type="match status" value="1"/>
</dbReference>
<feature type="domain" description="HTH gntR-type" evidence="4">
    <location>
        <begin position="8"/>
        <end position="76"/>
    </location>
</feature>
<dbReference type="InterPro" id="IPR036388">
    <property type="entry name" value="WH-like_DNA-bd_sf"/>
</dbReference>
<dbReference type="SMART" id="SM00866">
    <property type="entry name" value="UTRA"/>
    <property type="match status" value="1"/>
</dbReference>
<dbReference type="GO" id="GO:0045892">
    <property type="term" value="P:negative regulation of DNA-templated transcription"/>
    <property type="evidence" value="ECO:0007669"/>
    <property type="project" value="TreeGrafter"/>
</dbReference>
<dbReference type="PROSITE" id="PS50949">
    <property type="entry name" value="HTH_GNTR"/>
    <property type="match status" value="1"/>
</dbReference>
<dbReference type="InterPro" id="IPR036390">
    <property type="entry name" value="WH_DNA-bd_sf"/>
</dbReference>
<proteinExistence type="predicted"/>
<dbReference type="InterPro" id="IPR000524">
    <property type="entry name" value="Tscrpt_reg_HTH_GntR"/>
</dbReference>